<evidence type="ECO:0000256" key="8">
    <source>
        <dbReference type="SAM" id="MobiDB-lite"/>
    </source>
</evidence>
<keyword evidence="9" id="KW-0969">Cilium</keyword>
<dbReference type="FunCoup" id="A0A7X0MXF8">
    <property type="interactions" value="100"/>
</dbReference>
<dbReference type="PANTHER" id="PTHR30161">
    <property type="entry name" value="FLAGELLAR EXPORT PROTEIN, MEMBRANE FLHA SUBUNIT-RELATED"/>
    <property type="match status" value="1"/>
</dbReference>
<dbReference type="PRINTS" id="PR00949">
    <property type="entry name" value="TYPE3IMAPROT"/>
</dbReference>
<dbReference type="Proteomes" id="UP000528457">
    <property type="component" value="Unassembled WGS sequence"/>
</dbReference>
<feature type="transmembrane region" description="Helical" evidence="7">
    <location>
        <begin position="82"/>
        <end position="99"/>
    </location>
</feature>
<keyword evidence="4 7" id="KW-0812">Transmembrane</keyword>
<keyword evidence="10" id="KW-1185">Reference proteome</keyword>
<evidence type="ECO:0000256" key="4">
    <source>
        <dbReference type="ARBA" id="ARBA00022692"/>
    </source>
</evidence>
<comment type="similarity">
    <text evidence="2 7">Belongs to the FHIPEP (flagella/HR/invasion proteins export pore) family.</text>
</comment>
<dbReference type="RefSeq" id="WP_166847793.1">
    <property type="nucleotide sequence ID" value="NZ_JAAONY010000003.1"/>
</dbReference>
<keyword evidence="7" id="KW-1006">Bacterial flagellum protein export</keyword>
<dbReference type="InterPro" id="IPR001712">
    <property type="entry name" value="T3SS_FHIPEP"/>
</dbReference>
<dbReference type="InterPro" id="IPR042194">
    <property type="entry name" value="FHIPEP_1"/>
</dbReference>
<keyword evidence="7" id="KW-0653">Protein transport</keyword>
<proteinExistence type="inferred from homology"/>
<dbReference type="InterPro" id="IPR042196">
    <property type="entry name" value="FHIPEP_4"/>
</dbReference>
<comment type="function">
    <text evidence="7">Required for formation of the rod structure of the flagellar apparatus. Together with FliI and FliH, may constitute the export apparatus of flagellin.</text>
</comment>
<dbReference type="PROSITE" id="PS00994">
    <property type="entry name" value="FHIPEP"/>
    <property type="match status" value="1"/>
</dbReference>
<evidence type="ECO:0000256" key="3">
    <source>
        <dbReference type="ARBA" id="ARBA00022475"/>
    </source>
</evidence>
<feature type="transmembrane region" description="Helical" evidence="7">
    <location>
        <begin position="300"/>
        <end position="316"/>
    </location>
</feature>
<evidence type="ECO:0000256" key="6">
    <source>
        <dbReference type="ARBA" id="ARBA00023136"/>
    </source>
</evidence>
<dbReference type="PIRSF" id="PIRSF005419">
    <property type="entry name" value="FlhA"/>
    <property type="match status" value="1"/>
</dbReference>
<feature type="transmembrane region" description="Helical" evidence="7">
    <location>
        <begin position="134"/>
        <end position="152"/>
    </location>
</feature>
<accession>A0A7X0MXF8</accession>
<dbReference type="Pfam" id="PF00771">
    <property type="entry name" value="FHIPEP"/>
    <property type="match status" value="1"/>
</dbReference>
<dbReference type="GO" id="GO:0044780">
    <property type="term" value="P:bacterial-type flagellum assembly"/>
    <property type="evidence" value="ECO:0007669"/>
    <property type="project" value="InterPro"/>
</dbReference>
<name>A0A7X0MXF8_9GAMM</name>
<feature type="transmembrane region" description="Helical" evidence="7">
    <location>
        <begin position="33"/>
        <end position="51"/>
    </location>
</feature>
<keyword evidence="3 7" id="KW-1003">Cell membrane</keyword>
<evidence type="ECO:0000256" key="5">
    <source>
        <dbReference type="ARBA" id="ARBA00022989"/>
    </source>
</evidence>
<evidence type="ECO:0000256" key="7">
    <source>
        <dbReference type="RuleBase" id="RU364093"/>
    </source>
</evidence>
<dbReference type="GO" id="GO:0009306">
    <property type="term" value="P:protein secretion"/>
    <property type="evidence" value="ECO:0007669"/>
    <property type="project" value="InterPro"/>
</dbReference>
<keyword evidence="7" id="KW-0813">Transport</keyword>
<evidence type="ECO:0000313" key="10">
    <source>
        <dbReference type="Proteomes" id="UP000528457"/>
    </source>
</evidence>
<comment type="subcellular location">
    <subcellularLocation>
        <location evidence="1 7">Cell membrane</location>
        <topology evidence="1 7">Multi-pass membrane protein</topology>
    </subcellularLocation>
</comment>
<evidence type="ECO:0000256" key="2">
    <source>
        <dbReference type="ARBA" id="ARBA00008835"/>
    </source>
</evidence>
<protein>
    <recommendedName>
        <fullName evidence="7">Flagellar biosynthesis protein FlhA</fullName>
    </recommendedName>
</protein>
<dbReference type="InParanoid" id="A0A7X0MXF8"/>
<keyword evidence="7" id="KW-1005">Bacterial flagellum biogenesis</keyword>
<reference evidence="9 10" key="1">
    <citation type="submission" date="2020-08" db="EMBL/GenBank/DDBJ databases">
        <title>Genomic Encyclopedia of Type Strains, Phase IV (KMG-IV): sequencing the most valuable type-strain genomes for metagenomic binning, comparative biology and taxonomic classification.</title>
        <authorList>
            <person name="Goeker M."/>
        </authorList>
    </citation>
    <scope>NUCLEOTIDE SEQUENCE [LARGE SCALE GENOMIC DNA]</scope>
    <source>
        <strain evidence="9 10">DSM 22368</strain>
    </source>
</reference>
<comment type="caution">
    <text evidence="9">The sequence shown here is derived from an EMBL/GenBank/DDBJ whole genome shotgun (WGS) entry which is preliminary data.</text>
</comment>
<dbReference type="EMBL" id="JACHHT010000003">
    <property type="protein sequence ID" value="MBB6523458.1"/>
    <property type="molecule type" value="Genomic_DNA"/>
</dbReference>
<organism evidence="9 10">
    <name type="scientific">Pseudoteredinibacter isoporae</name>
    <dbReference type="NCBI Taxonomy" id="570281"/>
    <lineage>
        <taxon>Bacteria</taxon>
        <taxon>Pseudomonadati</taxon>
        <taxon>Pseudomonadota</taxon>
        <taxon>Gammaproteobacteria</taxon>
        <taxon>Cellvibrionales</taxon>
        <taxon>Cellvibrionaceae</taxon>
        <taxon>Pseudoteredinibacter</taxon>
    </lineage>
</organism>
<feature type="region of interest" description="Disordered" evidence="8">
    <location>
        <begin position="348"/>
        <end position="372"/>
    </location>
</feature>
<dbReference type="NCBIfam" id="TIGR01398">
    <property type="entry name" value="FlhA"/>
    <property type="match status" value="1"/>
</dbReference>
<feature type="transmembrane region" description="Helical" evidence="7">
    <location>
        <begin position="220"/>
        <end position="241"/>
    </location>
</feature>
<gene>
    <name evidence="7" type="primary">flhA</name>
    <name evidence="9" type="ORF">HNR48_003760</name>
</gene>
<evidence type="ECO:0000313" key="9">
    <source>
        <dbReference type="EMBL" id="MBB6523458.1"/>
    </source>
</evidence>
<dbReference type="Gene3D" id="3.40.30.60">
    <property type="entry name" value="FHIPEP family, domain 1"/>
    <property type="match status" value="1"/>
</dbReference>
<dbReference type="PANTHER" id="PTHR30161:SF1">
    <property type="entry name" value="FLAGELLAR BIOSYNTHESIS PROTEIN FLHA-RELATED"/>
    <property type="match status" value="1"/>
</dbReference>
<sequence length="734" mass="78293">MPLPSFADIRSLPQQFDRDTAINSARSFSQGNLGVPLLLLMLLGMMILPLPAFLLDLFFSFNIALSIVVLLVGIYTLRPLDFAVFPTILLVATLMRLALNVASTRVVLLEGHNGGDAAGKVIQAFGEVVIGGNYAVGLIIFIILMIINFVVVTKGAGRISEVSARFTLDAMPGKQMAIDADLNAGLIDQDEARTRREEVAGEADFYGAMDGASKFVRGDAVAGILILVLNVVGGLIVGMAQHELSFAEAGEKYVLLTIGDGLVAQIPSLLLSTSAAIMVTRVNSSEDMRSQVMGQMFDSPKALGVAAGVLFLMGSIPGMPHFSFLSLAMVTATVAYFIYKRNKQAEEAPETASRAAGSPSGSGASAGELVPVGGGDEPGISEEISWDDVIPVDVVGLEVGYRIIPLVDTNQNGELLGRIKGVRKKLSQDVGFLIPSVHIRDNLDLSPTAYKISLMGVALGEAEVYPDSFLAIDPGQVFGKLEGVQTQDPAFGLDAVWIEESQKDHAQTMGYTVVDAATVIATHLNQILQKHAYELLGHEDVQKLLDILAEKSPKLAEELVPNTISLNVLLKVLQGLLQEGVSIRDMRSIAEAITANSDKSQDPVALKAAARVALARQIVQGLVGSEPELPVMTLDPQLEQLLLGSVQQAQKSGTDDGAFIEPGLAERLQQALVSAAQQQELAGKPIILLVAAPLRELMVKFNRFSVPEMRVLAYSEIPDNKQITIEMAVSVDAA</sequence>
<dbReference type="AlphaFoldDB" id="A0A7X0MXF8"/>
<feature type="compositionally biased region" description="Low complexity" evidence="8">
    <location>
        <begin position="352"/>
        <end position="367"/>
    </location>
</feature>
<dbReference type="Gene3D" id="1.10.8.540">
    <property type="entry name" value="FHIPEP family, domain 3"/>
    <property type="match status" value="1"/>
</dbReference>
<keyword evidence="9" id="KW-0966">Cell projection</keyword>
<dbReference type="InterPro" id="IPR042193">
    <property type="entry name" value="FHIPEP_3"/>
</dbReference>
<dbReference type="InterPro" id="IPR025505">
    <property type="entry name" value="FHIPEP_CS"/>
</dbReference>
<feature type="transmembrane region" description="Helical" evidence="7">
    <location>
        <begin position="57"/>
        <end position="75"/>
    </location>
</feature>
<dbReference type="InterPro" id="IPR006301">
    <property type="entry name" value="FlhA"/>
</dbReference>
<dbReference type="GO" id="GO:0005886">
    <property type="term" value="C:plasma membrane"/>
    <property type="evidence" value="ECO:0007669"/>
    <property type="project" value="UniProtKB-SubCell"/>
</dbReference>
<keyword evidence="9" id="KW-0282">Flagellum</keyword>
<keyword evidence="5 7" id="KW-1133">Transmembrane helix</keyword>
<keyword evidence="6 7" id="KW-0472">Membrane</keyword>
<dbReference type="Gene3D" id="3.40.50.12790">
    <property type="entry name" value="FHIPEP family, domain 4"/>
    <property type="match status" value="1"/>
</dbReference>
<feature type="transmembrane region" description="Helical" evidence="7">
    <location>
        <begin position="253"/>
        <end position="279"/>
    </location>
</feature>
<evidence type="ECO:0000256" key="1">
    <source>
        <dbReference type="ARBA" id="ARBA00004651"/>
    </source>
</evidence>